<keyword evidence="6" id="KW-0418">Kinase</keyword>
<evidence type="ECO:0000256" key="2">
    <source>
        <dbReference type="ARBA" id="ARBA00022729"/>
    </source>
</evidence>
<evidence type="ECO:0000256" key="4">
    <source>
        <dbReference type="SAM" id="SignalP"/>
    </source>
</evidence>
<dbReference type="InterPro" id="IPR013210">
    <property type="entry name" value="LRR_N_plant-typ"/>
</dbReference>
<dbReference type="InterPro" id="IPR032675">
    <property type="entry name" value="LRR_dom_sf"/>
</dbReference>
<evidence type="ECO:0000256" key="1">
    <source>
        <dbReference type="ARBA" id="ARBA00022614"/>
    </source>
</evidence>
<dbReference type="GO" id="GO:0016301">
    <property type="term" value="F:kinase activity"/>
    <property type="evidence" value="ECO:0007669"/>
    <property type="project" value="UniProtKB-KW"/>
</dbReference>
<keyword evidence="6" id="KW-0675">Receptor</keyword>
<dbReference type="Proteomes" id="UP000653305">
    <property type="component" value="Unassembled WGS sequence"/>
</dbReference>
<dbReference type="PANTHER" id="PTHR48060">
    <property type="entry name" value="DNA DAMAGE-REPAIR/TOLERATION PROTEIN DRT100"/>
    <property type="match status" value="1"/>
</dbReference>
<dbReference type="OrthoDB" id="2151624at2759"/>
<dbReference type="FunFam" id="3.80.10.10:FF:000383">
    <property type="entry name" value="Leucine-rich repeat receptor protein kinase EMS1"/>
    <property type="match status" value="1"/>
</dbReference>
<keyword evidence="2 4" id="KW-0732">Signal</keyword>
<feature type="domain" description="Leucine-rich repeat-containing N-terminal plant-type" evidence="5">
    <location>
        <begin position="28"/>
        <end position="70"/>
    </location>
</feature>
<dbReference type="InterPro" id="IPR053211">
    <property type="entry name" value="DNA_repair-toleration"/>
</dbReference>
<dbReference type="AlphaFoldDB" id="A0A830CTT8"/>
<dbReference type="EMBL" id="BMAC01000893">
    <property type="protein sequence ID" value="GFQ03988.1"/>
    <property type="molecule type" value="Genomic_DNA"/>
</dbReference>
<dbReference type="PANTHER" id="PTHR48060:SF22">
    <property type="entry name" value="INACTIVE LRR RECEPTOR-LIKE SERINE_THREONINE-PROTEIN KINASE BIR2"/>
    <property type="match status" value="1"/>
</dbReference>
<accession>A0A830CTT8</accession>
<dbReference type="Pfam" id="PF08263">
    <property type="entry name" value="LRRNT_2"/>
    <property type="match status" value="1"/>
</dbReference>
<sequence length="207" mass="22489">MNHHRRLSRSILISLLLPLLLFSCTFAEDDVRCLREVRNELTDPAGRLESWNFANISVGSICRFTGVTCWNDRENRLIGLELRDYSLTGGIPDALQFCHSLQTLDLSGNSLSGNIPEDLANCSYLNTLILDDNRLSGHIPLQFSSLGRFSIANNDLSGTVPSFNGDSVVVDYGGNSGLCGGSLGRCGGRSLAIIIAAGVLVRPRRCC</sequence>
<comment type="caution">
    <text evidence="6">The sequence shown here is derived from an EMBL/GenBank/DDBJ whole genome shotgun (WGS) entry which is preliminary data.</text>
</comment>
<evidence type="ECO:0000313" key="6">
    <source>
        <dbReference type="EMBL" id="GFQ03988.1"/>
    </source>
</evidence>
<dbReference type="Pfam" id="PF00560">
    <property type="entry name" value="LRR_1"/>
    <property type="match status" value="2"/>
</dbReference>
<dbReference type="Gene3D" id="3.80.10.10">
    <property type="entry name" value="Ribonuclease Inhibitor"/>
    <property type="match status" value="1"/>
</dbReference>
<keyword evidence="3" id="KW-0677">Repeat</keyword>
<name>A0A830CTT8_9LAMI</name>
<dbReference type="SUPFAM" id="SSF52058">
    <property type="entry name" value="L domain-like"/>
    <property type="match status" value="1"/>
</dbReference>
<evidence type="ECO:0000259" key="5">
    <source>
        <dbReference type="Pfam" id="PF08263"/>
    </source>
</evidence>
<keyword evidence="7" id="KW-1185">Reference proteome</keyword>
<gene>
    <name evidence="6" type="ORF">PHJA_002542700</name>
</gene>
<organism evidence="6 7">
    <name type="scientific">Phtheirospermum japonicum</name>
    <dbReference type="NCBI Taxonomy" id="374723"/>
    <lineage>
        <taxon>Eukaryota</taxon>
        <taxon>Viridiplantae</taxon>
        <taxon>Streptophyta</taxon>
        <taxon>Embryophyta</taxon>
        <taxon>Tracheophyta</taxon>
        <taxon>Spermatophyta</taxon>
        <taxon>Magnoliopsida</taxon>
        <taxon>eudicotyledons</taxon>
        <taxon>Gunneridae</taxon>
        <taxon>Pentapetalae</taxon>
        <taxon>asterids</taxon>
        <taxon>lamiids</taxon>
        <taxon>Lamiales</taxon>
        <taxon>Orobanchaceae</taxon>
        <taxon>Orobanchaceae incertae sedis</taxon>
        <taxon>Phtheirospermum</taxon>
    </lineage>
</organism>
<feature type="signal peptide" evidence="4">
    <location>
        <begin position="1"/>
        <end position="27"/>
    </location>
</feature>
<evidence type="ECO:0000313" key="7">
    <source>
        <dbReference type="Proteomes" id="UP000653305"/>
    </source>
</evidence>
<keyword evidence="1" id="KW-0433">Leucine-rich repeat</keyword>
<feature type="chain" id="PRO_5032427873" evidence="4">
    <location>
        <begin position="28"/>
        <end position="207"/>
    </location>
</feature>
<keyword evidence="6" id="KW-0808">Transferase</keyword>
<dbReference type="InterPro" id="IPR001611">
    <property type="entry name" value="Leu-rich_rpt"/>
</dbReference>
<dbReference type="PROSITE" id="PS51257">
    <property type="entry name" value="PROKAR_LIPOPROTEIN"/>
    <property type="match status" value="1"/>
</dbReference>
<evidence type="ECO:0000256" key="3">
    <source>
        <dbReference type="ARBA" id="ARBA00022737"/>
    </source>
</evidence>
<reference evidence="6" key="1">
    <citation type="submission" date="2020-07" db="EMBL/GenBank/DDBJ databases">
        <title>Ethylene signaling mediates host invasion by parasitic plants.</title>
        <authorList>
            <person name="Yoshida S."/>
        </authorList>
    </citation>
    <scope>NUCLEOTIDE SEQUENCE</scope>
    <source>
        <strain evidence="6">Okayama</strain>
    </source>
</reference>
<protein>
    <submittedName>
        <fullName evidence="6">Probable inactive receptor kinase at1g27190</fullName>
    </submittedName>
</protein>
<proteinExistence type="predicted"/>